<evidence type="ECO:0000313" key="3">
    <source>
        <dbReference type="Proteomes" id="UP000693672"/>
    </source>
</evidence>
<dbReference type="EMBL" id="CAJVAS010000004">
    <property type="protein sequence ID" value="CAG7611192.1"/>
    <property type="molecule type" value="Genomic_DNA"/>
</dbReference>
<dbReference type="PANTHER" id="PTHR43283:SF7">
    <property type="entry name" value="BETA-LACTAMASE-RELATED DOMAIN-CONTAINING PROTEIN"/>
    <property type="match status" value="1"/>
</dbReference>
<gene>
    <name evidence="2" type="ORF">PAESOLCIP111_01343</name>
</gene>
<dbReference type="PANTHER" id="PTHR43283">
    <property type="entry name" value="BETA-LACTAMASE-RELATED"/>
    <property type="match status" value="1"/>
</dbReference>
<reference evidence="2" key="1">
    <citation type="submission" date="2021-06" db="EMBL/GenBank/DDBJ databases">
        <authorList>
            <person name="Criscuolo A."/>
        </authorList>
    </citation>
    <scope>NUCLEOTIDE SEQUENCE</scope>
    <source>
        <strain evidence="2">CIP111600</strain>
    </source>
</reference>
<dbReference type="InterPro" id="IPR050789">
    <property type="entry name" value="Diverse_Enzym_Activities"/>
</dbReference>
<comment type="caution">
    <text evidence="2">The sequence shown here is derived from an EMBL/GenBank/DDBJ whole genome shotgun (WGS) entry which is preliminary data.</text>
</comment>
<protein>
    <recommendedName>
        <fullName evidence="1">Beta-lactamase-related domain-containing protein</fullName>
    </recommendedName>
</protein>
<dbReference type="AlphaFoldDB" id="A0A916JX91"/>
<dbReference type="InterPro" id="IPR001466">
    <property type="entry name" value="Beta-lactam-related"/>
</dbReference>
<keyword evidence="3" id="KW-1185">Reference proteome</keyword>
<organism evidence="2 3">
    <name type="scientific">Paenibacillus solanacearum</name>
    <dbReference type="NCBI Taxonomy" id="2048548"/>
    <lineage>
        <taxon>Bacteria</taxon>
        <taxon>Bacillati</taxon>
        <taxon>Bacillota</taxon>
        <taxon>Bacilli</taxon>
        <taxon>Bacillales</taxon>
        <taxon>Paenibacillaceae</taxon>
        <taxon>Paenibacillus</taxon>
    </lineage>
</organism>
<accession>A0A916JX91</accession>
<proteinExistence type="predicted"/>
<name>A0A916JX91_9BACL</name>
<evidence type="ECO:0000313" key="2">
    <source>
        <dbReference type="EMBL" id="CAG7611192.1"/>
    </source>
</evidence>
<feature type="domain" description="Beta-lactamase-related" evidence="1">
    <location>
        <begin position="5"/>
        <end position="163"/>
    </location>
</feature>
<dbReference type="Pfam" id="PF00144">
    <property type="entry name" value="Beta-lactamase"/>
    <property type="match status" value="1"/>
</dbReference>
<sequence length="343" mass="38292">MTNWVQDFLDVPIVYEPGTHFAYNSCASYLLSAIVQEATGRTLLDYLTPRLFEPLGIEGARWEACPDGIHLGGTGLWLKPEHIARFGQLYLQQGWWDGKRLLSEAWVREATSLHIGTGRKKPDYRGYGYHFWRSQHGAYRADGSRGQLCIVMPDQEAVLIIMAGVTEIQEVLDLVWAHLLPGMQDRPMPPDDANFSELAGCIDALACSPLGTNGLAASAIADKVPGVRYAFSENQLQVHAASLRYEGDTCEITLWDRHGKHTVKCGIGYWAKSSMPLQDRSFPVAASGRWSAEGSFEMEWRFIETPYTVKIRCTFEEEQASIEVAEALQSGEPVRLHGSRVLT</sequence>
<evidence type="ECO:0000259" key="1">
    <source>
        <dbReference type="Pfam" id="PF00144"/>
    </source>
</evidence>
<dbReference type="Proteomes" id="UP000693672">
    <property type="component" value="Unassembled WGS sequence"/>
</dbReference>